<feature type="transmembrane region" description="Helical" evidence="1">
    <location>
        <begin position="61"/>
        <end position="80"/>
    </location>
</feature>
<feature type="transmembrane region" description="Helical" evidence="1">
    <location>
        <begin position="12"/>
        <end position="31"/>
    </location>
</feature>
<accession>A0A6J6F1V0</accession>
<sequence>MKVRAKHASPVLPIGAALGGVVVGVVAVLYHSAFAPFGTVAVVGMIIAFAVGLRLIARTRWLALLGVAVVFTVVVLLAGTDNQGSVLVMGDAAGLTFLGFSTLGATVALAWPKFSARPTSYDRQAGIPERTLPQ</sequence>
<keyword evidence="1" id="KW-0472">Membrane</keyword>
<name>A0A6J6F1V0_9ZZZZ</name>
<keyword evidence="1" id="KW-1133">Transmembrane helix</keyword>
<dbReference type="AlphaFoldDB" id="A0A6J6F1V0"/>
<organism evidence="2">
    <name type="scientific">freshwater metagenome</name>
    <dbReference type="NCBI Taxonomy" id="449393"/>
    <lineage>
        <taxon>unclassified sequences</taxon>
        <taxon>metagenomes</taxon>
        <taxon>ecological metagenomes</taxon>
    </lineage>
</organism>
<keyword evidence="1" id="KW-0812">Transmembrane</keyword>
<evidence type="ECO:0000313" key="2">
    <source>
        <dbReference type="EMBL" id="CAB4582721.1"/>
    </source>
</evidence>
<proteinExistence type="predicted"/>
<feature type="transmembrane region" description="Helical" evidence="1">
    <location>
        <begin position="37"/>
        <end position="56"/>
    </location>
</feature>
<evidence type="ECO:0000256" key="1">
    <source>
        <dbReference type="SAM" id="Phobius"/>
    </source>
</evidence>
<feature type="transmembrane region" description="Helical" evidence="1">
    <location>
        <begin position="92"/>
        <end position="111"/>
    </location>
</feature>
<reference evidence="2" key="1">
    <citation type="submission" date="2020-05" db="EMBL/GenBank/DDBJ databases">
        <authorList>
            <person name="Chiriac C."/>
            <person name="Salcher M."/>
            <person name="Ghai R."/>
            <person name="Kavagutti S V."/>
        </authorList>
    </citation>
    <scope>NUCLEOTIDE SEQUENCE</scope>
</reference>
<dbReference type="EMBL" id="CAEZTM010000122">
    <property type="protein sequence ID" value="CAB4582721.1"/>
    <property type="molecule type" value="Genomic_DNA"/>
</dbReference>
<protein>
    <submittedName>
        <fullName evidence="2">Unannotated protein</fullName>
    </submittedName>
</protein>
<gene>
    <name evidence="2" type="ORF">UFOPK1684_01521</name>
</gene>